<organism evidence="1 2">
    <name type="scientific">Mesobacillus subterraneus</name>
    <dbReference type="NCBI Taxonomy" id="285983"/>
    <lineage>
        <taxon>Bacteria</taxon>
        <taxon>Bacillati</taxon>
        <taxon>Bacillota</taxon>
        <taxon>Bacilli</taxon>
        <taxon>Bacillales</taxon>
        <taxon>Bacillaceae</taxon>
        <taxon>Mesobacillus</taxon>
    </lineage>
</organism>
<reference evidence="1 2" key="1">
    <citation type="submission" date="2015-01" db="EMBL/GenBank/DDBJ databases">
        <title>Draft genome sequences of the supercritical CO2 tolerant bacteria Bacillus subterraneus MITOT1 and Bacillus cereus MIT0214.</title>
        <authorList>
            <person name="Peet K.C."/>
            <person name="Thompson J.R."/>
        </authorList>
    </citation>
    <scope>NUCLEOTIDE SEQUENCE [LARGE SCALE GENOMIC DNA]</scope>
    <source>
        <strain evidence="1 2">MITOT1</strain>
    </source>
</reference>
<comment type="caution">
    <text evidence="1">The sequence shown here is derived from an EMBL/GenBank/DDBJ whole genome shotgun (WGS) entry which is preliminary data.</text>
</comment>
<accession>A0A0D6ZDJ3</accession>
<evidence type="ECO:0000313" key="1">
    <source>
        <dbReference type="EMBL" id="KIY23874.1"/>
    </source>
</evidence>
<name>A0A0D6ZDJ3_9BACI</name>
<dbReference type="Pfam" id="PF06338">
    <property type="entry name" value="ComK"/>
    <property type="match status" value="1"/>
</dbReference>
<sequence>MSLLKEYKMNQQTVLLTGEYNENGKLCTRVIEGEHTFLVDKKPIEVIDKTMLGLGSNFHAGRKSAREILGDVHMCPIKVNCQLGIWLFPTKSYNHDFCVWFSLQHVQKTRSLGIRKTEVYLSYHHTFIVNMKQSTFQDRKQRANDLREEMLKNSQGQLNFCVEPKKGLMICEGEGRNRYEIRK</sequence>
<dbReference type="Proteomes" id="UP000032512">
    <property type="component" value="Unassembled WGS sequence"/>
</dbReference>
<evidence type="ECO:0000313" key="2">
    <source>
        <dbReference type="Proteomes" id="UP000032512"/>
    </source>
</evidence>
<dbReference type="InterPro" id="IPR010461">
    <property type="entry name" value="ComK"/>
</dbReference>
<dbReference type="RefSeq" id="WP_044390244.1">
    <property type="nucleotide sequence ID" value="NZ_JXIQ01000002.1"/>
</dbReference>
<proteinExistence type="predicted"/>
<dbReference type="OrthoDB" id="2731896at2"/>
<dbReference type="GO" id="GO:0030420">
    <property type="term" value="P:establishment of competence for transformation"/>
    <property type="evidence" value="ECO:0007669"/>
    <property type="project" value="InterPro"/>
</dbReference>
<dbReference type="PATRIC" id="fig|285983.3.peg.2696"/>
<gene>
    <name evidence="1" type="ORF">UB32_00295</name>
</gene>
<keyword evidence="2" id="KW-1185">Reference proteome</keyword>
<dbReference type="AlphaFoldDB" id="A0A0D6ZDJ3"/>
<evidence type="ECO:0008006" key="3">
    <source>
        <dbReference type="Google" id="ProtNLM"/>
    </source>
</evidence>
<dbReference type="EMBL" id="JXIQ01000002">
    <property type="protein sequence ID" value="KIY23874.1"/>
    <property type="molecule type" value="Genomic_DNA"/>
</dbReference>
<protein>
    <recommendedName>
        <fullName evidence="3">Competence protein</fullName>
    </recommendedName>
</protein>